<dbReference type="NCBIfam" id="TIGR01063">
    <property type="entry name" value="gyrA"/>
    <property type="match status" value="1"/>
</dbReference>
<dbReference type="Proteomes" id="UP000006222">
    <property type="component" value="Unassembled WGS sequence"/>
</dbReference>
<feature type="active site" description="O-(5'-phospho-DNA)-tyrosine intermediate" evidence="10">
    <location>
        <position position="196"/>
    </location>
</feature>
<dbReference type="GO" id="GO:0003918">
    <property type="term" value="F:DNA topoisomerase type II (double strand cut, ATP-hydrolyzing) activity"/>
    <property type="evidence" value="ECO:0007669"/>
    <property type="project" value="UniProtKB-EC"/>
</dbReference>
<keyword evidence="4" id="KW-0963">Cytoplasm</keyword>
<dbReference type="FunFam" id="1.10.268.10:FF:000001">
    <property type="entry name" value="DNA gyrase subunit A"/>
    <property type="match status" value="1"/>
</dbReference>
<evidence type="ECO:0000256" key="3">
    <source>
        <dbReference type="ARBA" id="ARBA00012895"/>
    </source>
</evidence>
<dbReference type="EC" id="5.6.2.2" evidence="3"/>
<dbReference type="AlphaFoldDB" id="F2ALX4"/>
<evidence type="ECO:0000313" key="13">
    <source>
        <dbReference type="EMBL" id="EGF29346.1"/>
    </source>
</evidence>
<dbReference type="CDD" id="cd00187">
    <property type="entry name" value="TOP4c"/>
    <property type="match status" value="1"/>
</dbReference>
<proteinExistence type="inferred from homology"/>
<feature type="domain" description="Topo IIA-type catalytic" evidence="12">
    <location>
        <begin position="108"/>
        <end position="602"/>
    </location>
</feature>
<dbReference type="NCBIfam" id="NF004043">
    <property type="entry name" value="PRK05560.1"/>
    <property type="match status" value="1"/>
</dbReference>
<feature type="compositionally biased region" description="Acidic residues" evidence="11">
    <location>
        <begin position="836"/>
        <end position="851"/>
    </location>
</feature>
<evidence type="ECO:0000256" key="6">
    <source>
        <dbReference type="ARBA" id="ARBA00022840"/>
    </source>
</evidence>
<sequence>MAEDGENQEPGDENAGEVNGSTGDNNGQENGTENTETGAGGGAQVPPGGGKPPGGAEPPSGGGPTGGSGNPDPHGGHGALRMVDLPIEDELRESYLTYAMSVIVSRALPDVRDGLKPSQRRILVAMNDLNLGPGSKRVKCAKISGDTSGNYHPHGESVIYPTLVRMAQEWNMRCLLIDKQGNFGSVAGLPPAAMRYTEARMGAVAAAMLDDLKLDTVDYIPTYDEARTEPTVLPSKFPNLLINGSGGIAVGMATSIPPHNPTEVCDALIKLIEEPDTSIDELCEIIPGPDFPTGGIICGRAGVRRGYKTGRSTMVVRARCQIEEMKGNRHRIVVTEIPYQQYRDRIIEKIAALVNGDRIKGISGIRDESDLKEPVRLVVELKRGEDPDVILNQLYQFSPLQDTFSLIFLALVDGKPRELTLKEMLAEFLRHRVTVIRRRTQFLLARARRRKHTVEGLLLALANIDEIIQTIRTSRTQPEAKERLMGIACPASMMQRALGDEGFKQFQLERGEADSYTLTSVQTDEILRMRLGQLVNLEQEKLSGEHAELLKEIIDYIDILGSPSRINGIIKEDLEEMKRRFGDKRRTEISHEELGNIDLEDLITEETMVVSISHRGYIKRTPTSVYNTQRRGGKGMKGAKSDNEDPIEHLFVASTHAYLLFFTTAGKVRWQKVYDIPQLARDAKGRAIVNLLQMEEGEQIAECLAVRDFNQPGHTIVMTTKSGLVKKTPLEQYSRPKRGGIIAIKLREGDELVDAAVVGPGDEIIMVTSDGMAIRFRESDSRPMGRNTSGVKGISLVGDDAVVGMVVTDPEATLLTVCKNGYGKRTPFGPNLADVSETDADESSEGGDDEAATASGSARYRTQKRGGKGLRDIKTSKRNGKVIGIARVNDDDELFLMTAKGKLQRISAGDINVIGRNTQGVRIMNVDEGDELIAVVRVPAEENAEEAAEAEATAVAEPVAETDASPEADAGSETDAAPE</sequence>
<dbReference type="NCBIfam" id="NF004044">
    <property type="entry name" value="PRK05561.1"/>
    <property type="match status" value="1"/>
</dbReference>
<feature type="compositionally biased region" description="Low complexity" evidence="11">
    <location>
        <begin position="950"/>
        <end position="963"/>
    </location>
</feature>
<organism evidence="13 14">
    <name type="scientific">Rhodopirellula baltica WH47</name>
    <dbReference type="NCBI Taxonomy" id="991778"/>
    <lineage>
        <taxon>Bacteria</taxon>
        <taxon>Pseudomonadati</taxon>
        <taxon>Planctomycetota</taxon>
        <taxon>Planctomycetia</taxon>
        <taxon>Pirellulales</taxon>
        <taxon>Pirellulaceae</taxon>
        <taxon>Rhodopirellula</taxon>
    </lineage>
</organism>
<evidence type="ECO:0000313" key="14">
    <source>
        <dbReference type="Proteomes" id="UP000006222"/>
    </source>
</evidence>
<dbReference type="PANTHER" id="PTHR43493:SF5">
    <property type="entry name" value="DNA GYRASE SUBUNIT A, CHLOROPLASTIC_MITOCHONDRIAL"/>
    <property type="match status" value="1"/>
</dbReference>
<dbReference type="GO" id="GO:0009330">
    <property type="term" value="C:DNA topoisomerase type II (double strand cut, ATP-hydrolyzing) complex"/>
    <property type="evidence" value="ECO:0007669"/>
    <property type="project" value="TreeGrafter"/>
</dbReference>
<evidence type="ECO:0000259" key="12">
    <source>
        <dbReference type="PROSITE" id="PS52040"/>
    </source>
</evidence>
<accession>F2ALX4</accession>
<protein>
    <recommendedName>
        <fullName evidence="3">DNA topoisomerase (ATP-hydrolyzing)</fullName>
        <ecNumber evidence="3">5.6.2.2</ecNumber>
    </recommendedName>
</protein>
<comment type="caution">
    <text evidence="13">The sequence shown here is derived from an EMBL/GenBank/DDBJ whole genome shotgun (WGS) entry which is preliminary data.</text>
</comment>
<dbReference type="SMART" id="SM00434">
    <property type="entry name" value="TOP4c"/>
    <property type="match status" value="1"/>
</dbReference>
<dbReference type="InterPro" id="IPR050220">
    <property type="entry name" value="Type_II_DNA_Topoisomerases"/>
</dbReference>
<name>F2ALX4_RHOBT</name>
<evidence type="ECO:0000256" key="2">
    <source>
        <dbReference type="ARBA" id="ARBA00008263"/>
    </source>
</evidence>
<keyword evidence="5" id="KW-0547">Nucleotide-binding</keyword>
<keyword evidence="9 10" id="KW-0413">Isomerase</keyword>
<keyword evidence="8 10" id="KW-0238">DNA-binding</keyword>
<dbReference type="GO" id="GO:0005524">
    <property type="term" value="F:ATP binding"/>
    <property type="evidence" value="ECO:0007669"/>
    <property type="project" value="UniProtKB-KW"/>
</dbReference>
<evidence type="ECO:0000256" key="5">
    <source>
        <dbReference type="ARBA" id="ARBA00022741"/>
    </source>
</evidence>
<dbReference type="Pfam" id="PF03989">
    <property type="entry name" value="DNA_gyraseA_C"/>
    <property type="match status" value="6"/>
</dbReference>
<comment type="similarity">
    <text evidence="2">Belongs to the type II topoisomerase GyrA/ParC subunit family.</text>
</comment>
<gene>
    <name evidence="13" type="ORF">RBWH47_04775</name>
</gene>
<comment type="catalytic activity">
    <reaction evidence="1 10">
        <text>ATP-dependent breakage, passage and rejoining of double-stranded DNA.</text>
        <dbReference type="EC" id="5.6.2.2"/>
    </reaction>
</comment>
<dbReference type="InterPro" id="IPR006691">
    <property type="entry name" value="GyrA/parC_rep"/>
</dbReference>
<dbReference type="SUPFAM" id="SSF101904">
    <property type="entry name" value="GyrA/ParC C-terminal domain-like"/>
    <property type="match status" value="1"/>
</dbReference>
<dbReference type="Gene3D" id="1.10.268.10">
    <property type="entry name" value="Topoisomerase, domain 3"/>
    <property type="match status" value="1"/>
</dbReference>
<dbReference type="PATRIC" id="fig|991778.3.peg.697"/>
<dbReference type="InterPro" id="IPR013758">
    <property type="entry name" value="Topo_IIA_A/C_ab"/>
</dbReference>
<feature type="compositionally biased region" description="Gly residues" evidence="11">
    <location>
        <begin position="38"/>
        <end position="53"/>
    </location>
</feature>
<dbReference type="EMBL" id="AFAR01000038">
    <property type="protein sequence ID" value="EGF29346.1"/>
    <property type="molecule type" value="Genomic_DNA"/>
</dbReference>
<feature type="compositionally biased region" description="Gly residues" evidence="11">
    <location>
        <begin position="60"/>
        <end position="69"/>
    </location>
</feature>
<dbReference type="PANTHER" id="PTHR43493">
    <property type="entry name" value="DNA GYRASE/TOPOISOMERASE SUBUNIT A"/>
    <property type="match status" value="1"/>
</dbReference>
<feature type="region of interest" description="Disordered" evidence="11">
    <location>
        <begin position="828"/>
        <end position="873"/>
    </location>
</feature>
<dbReference type="InterPro" id="IPR002205">
    <property type="entry name" value="Topo_IIA_dom_A"/>
</dbReference>
<evidence type="ECO:0000256" key="11">
    <source>
        <dbReference type="SAM" id="MobiDB-lite"/>
    </source>
</evidence>
<dbReference type="InterPro" id="IPR013760">
    <property type="entry name" value="Topo_IIA-like_dom_sf"/>
</dbReference>
<evidence type="ECO:0000256" key="7">
    <source>
        <dbReference type="ARBA" id="ARBA00023029"/>
    </source>
</evidence>
<dbReference type="SUPFAM" id="SSF56719">
    <property type="entry name" value="Type II DNA topoisomerase"/>
    <property type="match status" value="1"/>
</dbReference>
<reference evidence="13 14" key="1">
    <citation type="journal article" date="2013" name="Mar. Genomics">
        <title>Expression of sulfatases in Rhodopirellula baltica and the diversity of sulfatases in the genus Rhodopirellula.</title>
        <authorList>
            <person name="Wegner C.E."/>
            <person name="Richter-Heitmann T."/>
            <person name="Klindworth A."/>
            <person name="Klockow C."/>
            <person name="Richter M."/>
            <person name="Achstetter T."/>
            <person name="Glockner F.O."/>
            <person name="Harder J."/>
        </authorList>
    </citation>
    <scope>NUCLEOTIDE SEQUENCE [LARGE SCALE GENOMIC DNA]</scope>
    <source>
        <strain evidence="13 14">WH47</strain>
    </source>
</reference>
<evidence type="ECO:0000256" key="4">
    <source>
        <dbReference type="ARBA" id="ARBA00022490"/>
    </source>
</evidence>
<dbReference type="FunFam" id="3.30.1360.40:FF:000002">
    <property type="entry name" value="DNA gyrase subunit A"/>
    <property type="match status" value="1"/>
</dbReference>
<feature type="compositionally biased region" description="Acidic residues" evidence="11">
    <location>
        <begin position="964"/>
        <end position="979"/>
    </location>
</feature>
<feature type="compositionally biased region" description="Low complexity" evidence="11">
    <location>
        <begin position="22"/>
        <end position="37"/>
    </location>
</feature>
<dbReference type="Gene3D" id="2.120.10.90">
    <property type="entry name" value="DNA gyrase/topoisomerase IV, subunit A, C-terminal"/>
    <property type="match status" value="1"/>
</dbReference>
<feature type="region of interest" description="Disordered" evidence="11">
    <location>
        <begin position="1"/>
        <end position="80"/>
    </location>
</feature>
<dbReference type="FunFam" id="2.120.10.90:FF:000004">
    <property type="entry name" value="DNA gyrase subunit A"/>
    <property type="match status" value="1"/>
</dbReference>
<dbReference type="GO" id="GO:0003677">
    <property type="term" value="F:DNA binding"/>
    <property type="evidence" value="ECO:0007669"/>
    <property type="project" value="UniProtKB-UniRule"/>
</dbReference>
<evidence type="ECO:0000256" key="10">
    <source>
        <dbReference type="PROSITE-ProRule" id="PRU01384"/>
    </source>
</evidence>
<dbReference type="Gene3D" id="3.90.199.10">
    <property type="entry name" value="Topoisomerase II, domain 5"/>
    <property type="match status" value="1"/>
</dbReference>
<evidence type="ECO:0000256" key="9">
    <source>
        <dbReference type="ARBA" id="ARBA00023235"/>
    </source>
</evidence>
<evidence type="ECO:0000256" key="1">
    <source>
        <dbReference type="ARBA" id="ARBA00000185"/>
    </source>
</evidence>
<dbReference type="RefSeq" id="WP_007324641.1">
    <property type="nucleotide sequence ID" value="NZ_AFAR01000038.1"/>
</dbReference>
<feature type="region of interest" description="Disordered" evidence="11">
    <location>
        <begin position="942"/>
        <end position="979"/>
    </location>
</feature>
<dbReference type="Pfam" id="PF00521">
    <property type="entry name" value="DNA_topoisoIV"/>
    <property type="match status" value="1"/>
</dbReference>
<dbReference type="GO" id="GO:0005737">
    <property type="term" value="C:cytoplasm"/>
    <property type="evidence" value="ECO:0007669"/>
    <property type="project" value="TreeGrafter"/>
</dbReference>
<dbReference type="InterPro" id="IPR035516">
    <property type="entry name" value="Gyrase/topoIV_suA_C"/>
</dbReference>
<feature type="compositionally biased region" description="Acidic residues" evidence="11">
    <location>
        <begin position="1"/>
        <end position="15"/>
    </location>
</feature>
<evidence type="ECO:0000256" key="8">
    <source>
        <dbReference type="ARBA" id="ARBA00023125"/>
    </source>
</evidence>
<dbReference type="PROSITE" id="PS52040">
    <property type="entry name" value="TOPO_IIA"/>
    <property type="match status" value="1"/>
</dbReference>
<dbReference type="Gene3D" id="3.30.1360.40">
    <property type="match status" value="1"/>
</dbReference>
<keyword evidence="6" id="KW-0067">ATP-binding</keyword>
<keyword evidence="7 10" id="KW-0799">Topoisomerase</keyword>
<dbReference type="InterPro" id="IPR013757">
    <property type="entry name" value="Topo_IIA_A_a_sf"/>
</dbReference>
<dbReference type="GO" id="GO:0006265">
    <property type="term" value="P:DNA topological change"/>
    <property type="evidence" value="ECO:0007669"/>
    <property type="project" value="UniProtKB-UniRule"/>
</dbReference>